<accession>A0A523RWJ2</accession>
<dbReference type="Proteomes" id="UP000316360">
    <property type="component" value="Unassembled WGS sequence"/>
</dbReference>
<sequence length="121" mass="14741">MKWGLLVLIFVFIFIGINIYRNAELIKNSYTIQRLQSEIRRTEKENALLKKEISSHLSLRKLEVYAREKLNLAEPQEVRYIRERFSQEESESSRFKVWNWIKELISPARKFLFEKYNETIR</sequence>
<protein>
    <recommendedName>
        <fullName evidence="3">Cell division protein FtsL</fullName>
    </recommendedName>
</protein>
<name>A0A523RWJ2_UNCAE</name>
<evidence type="ECO:0008006" key="3">
    <source>
        <dbReference type="Google" id="ProtNLM"/>
    </source>
</evidence>
<comment type="caution">
    <text evidence="1">The sequence shown here is derived from an EMBL/GenBank/DDBJ whole genome shotgun (WGS) entry which is preliminary data.</text>
</comment>
<gene>
    <name evidence="1" type="ORF">E3J84_04350</name>
</gene>
<evidence type="ECO:0000313" key="2">
    <source>
        <dbReference type="Proteomes" id="UP000316360"/>
    </source>
</evidence>
<reference evidence="1 2" key="1">
    <citation type="submission" date="2019-03" db="EMBL/GenBank/DDBJ databases">
        <title>Metabolic potential of uncultured bacteria and archaea associated with petroleum seepage in deep-sea sediments.</title>
        <authorList>
            <person name="Dong X."/>
            <person name="Hubert C."/>
        </authorList>
    </citation>
    <scope>NUCLEOTIDE SEQUENCE [LARGE SCALE GENOMIC DNA]</scope>
    <source>
        <strain evidence="1">E44_bin7</strain>
    </source>
</reference>
<dbReference type="AlphaFoldDB" id="A0A523RWJ2"/>
<proteinExistence type="predicted"/>
<dbReference type="EMBL" id="SOKJ01000243">
    <property type="protein sequence ID" value="TET10143.1"/>
    <property type="molecule type" value="Genomic_DNA"/>
</dbReference>
<organism evidence="1 2">
    <name type="scientific">Aerophobetes bacterium</name>
    <dbReference type="NCBI Taxonomy" id="2030807"/>
    <lineage>
        <taxon>Bacteria</taxon>
        <taxon>Candidatus Aerophobota</taxon>
    </lineage>
</organism>
<evidence type="ECO:0000313" key="1">
    <source>
        <dbReference type="EMBL" id="TET10143.1"/>
    </source>
</evidence>